<feature type="chain" id="PRO_5040826343" description="Secreted protein" evidence="1">
    <location>
        <begin position="25"/>
        <end position="142"/>
    </location>
</feature>
<gene>
    <name evidence="2" type="ORF">Aglo03_55040</name>
</gene>
<comment type="caution">
    <text evidence="2">The sequence shown here is derived from an EMBL/GenBank/DDBJ whole genome shotgun (WGS) entry which is preliminary data.</text>
</comment>
<feature type="signal peptide" evidence="1">
    <location>
        <begin position="1"/>
        <end position="24"/>
    </location>
</feature>
<dbReference type="EMBL" id="BSSD01000010">
    <property type="protein sequence ID" value="GLW94688.1"/>
    <property type="molecule type" value="Genomic_DNA"/>
</dbReference>
<protein>
    <recommendedName>
        <fullName evidence="4">Secreted protein</fullName>
    </recommendedName>
</protein>
<evidence type="ECO:0000256" key="1">
    <source>
        <dbReference type="SAM" id="SignalP"/>
    </source>
</evidence>
<organism evidence="2 3">
    <name type="scientific">Actinokineospora globicatena</name>
    <dbReference type="NCBI Taxonomy" id="103729"/>
    <lineage>
        <taxon>Bacteria</taxon>
        <taxon>Bacillati</taxon>
        <taxon>Actinomycetota</taxon>
        <taxon>Actinomycetes</taxon>
        <taxon>Pseudonocardiales</taxon>
        <taxon>Pseudonocardiaceae</taxon>
        <taxon>Actinokineospora</taxon>
    </lineage>
</organism>
<accession>A0A9W6QQJ1</accession>
<reference evidence="2" key="1">
    <citation type="submission" date="2023-02" db="EMBL/GenBank/DDBJ databases">
        <title>Actinokineospora globicatena NBRC 15670.</title>
        <authorList>
            <person name="Ichikawa N."/>
            <person name="Sato H."/>
            <person name="Tonouchi N."/>
        </authorList>
    </citation>
    <scope>NUCLEOTIDE SEQUENCE</scope>
    <source>
        <strain evidence="2">NBRC 15670</strain>
    </source>
</reference>
<keyword evidence="3" id="KW-1185">Reference proteome</keyword>
<name>A0A9W6QQJ1_9PSEU</name>
<evidence type="ECO:0008006" key="4">
    <source>
        <dbReference type="Google" id="ProtNLM"/>
    </source>
</evidence>
<evidence type="ECO:0000313" key="3">
    <source>
        <dbReference type="Proteomes" id="UP001165042"/>
    </source>
</evidence>
<dbReference type="RefSeq" id="WP_285612688.1">
    <property type="nucleotide sequence ID" value="NZ_BSSD01000010.1"/>
</dbReference>
<keyword evidence="1" id="KW-0732">Signal</keyword>
<evidence type="ECO:0000313" key="2">
    <source>
        <dbReference type="EMBL" id="GLW94688.1"/>
    </source>
</evidence>
<sequence>MKFYRAFFVLILGVLATFSGVASASPSPASAYTASVYGEGGTAGPESELTCNTAGNGNTISVKSCSYNITVWMNSGCIYGHFMVWNKHNTAQYRNSNDASKCSSLGVYGMGTAWSNDTCATFYRLDNGVYTKVGDNPCNNDN</sequence>
<proteinExistence type="predicted"/>
<dbReference type="Proteomes" id="UP001165042">
    <property type="component" value="Unassembled WGS sequence"/>
</dbReference>
<dbReference type="AlphaFoldDB" id="A0A9W6QQJ1"/>